<organism evidence="2 3">
    <name type="scientific">Datura stramonium</name>
    <name type="common">Jimsonweed</name>
    <name type="synonym">Common thornapple</name>
    <dbReference type="NCBI Taxonomy" id="4076"/>
    <lineage>
        <taxon>Eukaryota</taxon>
        <taxon>Viridiplantae</taxon>
        <taxon>Streptophyta</taxon>
        <taxon>Embryophyta</taxon>
        <taxon>Tracheophyta</taxon>
        <taxon>Spermatophyta</taxon>
        <taxon>Magnoliopsida</taxon>
        <taxon>eudicotyledons</taxon>
        <taxon>Gunneridae</taxon>
        <taxon>Pentapetalae</taxon>
        <taxon>asterids</taxon>
        <taxon>lamiids</taxon>
        <taxon>Solanales</taxon>
        <taxon>Solanaceae</taxon>
        <taxon>Solanoideae</taxon>
        <taxon>Datureae</taxon>
        <taxon>Datura</taxon>
    </lineage>
</organism>
<keyword evidence="3" id="KW-1185">Reference proteome</keyword>
<comment type="caution">
    <text evidence="2">The sequence shown here is derived from an EMBL/GenBank/DDBJ whole genome shotgun (WGS) entry which is preliminary data.</text>
</comment>
<accession>A0ABS8VG55</accession>
<gene>
    <name evidence="2" type="ORF">HAX54_035135</name>
</gene>
<proteinExistence type="predicted"/>
<dbReference type="Proteomes" id="UP000823775">
    <property type="component" value="Unassembled WGS sequence"/>
</dbReference>
<feature type="region of interest" description="Disordered" evidence="1">
    <location>
        <begin position="82"/>
        <end position="115"/>
    </location>
</feature>
<evidence type="ECO:0000313" key="2">
    <source>
        <dbReference type="EMBL" id="MCD9645839.1"/>
    </source>
</evidence>
<reference evidence="2 3" key="1">
    <citation type="journal article" date="2021" name="BMC Genomics">
        <title>Datura genome reveals duplications of psychoactive alkaloid biosynthetic genes and high mutation rate following tissue culture.</title>
        <authorList>
            <person name="Rajewski A."/>
            <person name="Carter-House D."/>
            <person name="Stajich J."/>
            <person name="Litt A."/>
        </authorList>
    </citation>
    <scope>NUCLEOTIDE SEQUENCE [LARGE SCALE GENOMIC DNA]</scope>
    <source>
        <strain evidence="2">AR-01</strain>
    </source>
</reference>
<sequence length="115" mass="12897">MVEDVAHHTRDISRERDQSKTIRFTGSFGEHCSDSRPQLSRQSTCFIDCVSFLTQGQSSAPYSSCRQPRHRMWYCPSRKKSDLVPRSGPVVASFPSIHPPRPDSQATPGHDRGPG</sequence>
<protein>
    <submittedName>
        <fullName evidence="2">Uncharacterized protein</fullName>
    </submittedName>
</protein>
<evidence type="ECO:0000313" key="3">
    <source>
        <dbReference type="Proteomes" id="UP000823775"/>
    </source>
</evidence>
<dbReference type="EMBL" id="JACEIK010004565">
    <property type="protein sequence ID" value="MCD9645839.1"/>
    <property type="molecule type" value="Genomic_DNA"/>
</dbReference>
<name>A0ABS8VG55_DATST</name>
<evidence type="ECO:0000256" key="1">
    <source>
        <dbReference type="SAM" id="MobiDB-lite"/>
    </source>
</evidence>